<dbReference type="Proteomes" id="UP001139311">
    <property type="component" value="Unassembled WGS sequence"/>
</dbReference>
<gene>
    <name evidence="2" type="ORF">LHA35_10550</name>
</gene>
<dbReference type="RefSeq" id="WP_226608071.1">
    <property type="nucleotide sequence ID" value="NZ_JAJAQI010000013.1"/>
</dbReference>
<organism evidence="2 3">
    <name type="scientific">Roseicella aerolata</name>
    <dbReference type="NCBI Taxonomy" id="2883479"/>
    <lineage>
        <taxon>Bacteria</taxon>
        <taxon>Pseudomonadati</taxon>
        <taxon>Pseudomonadota</taxon>
        <taxon>Alphaproteobacteria</taxon>
        <taxon>Acetobacterales</taxon>
        <taxon>Roseomonadaceae</taxon>
        <taxon>Roseicella</taxon>
    </lineage>
</organism>
<dbReference type="AlphaFoldDB" id="A0A9X1LAG7"/>
<dbReference type="EMBL" id="JAJAQI010000013">
    <property type="protein sequence ID" value="MCB4822173.1"/>
    <property type="molecule type" value="Genomic_DNA"/>
</dbReference>
<keyword evidence="1" id="KW-0812">Transmembrane</keyword>
<feature type="transmembrane region" description="Helical" evidence="1">
    <location>
        <begin position="35"/>
        <end position="53"/>
    </location>
</feature>
<keyword evidence="1" id="KW-0472">Membrane</keyword>
<evidence type="ECO:0000313" key="3">
    <source>
        <dbReference type="Proteomes" id="UP001139311"/>
    </source>
</evidence>
<accession>A0A9X1LAG7</accession>
<evidence type="ECO:0000313" key="2">
    <source>
        <dbReference type="EMBL" id="MCB4822173.1"/>
    </source>
</evidence>
<feature type="transmembrane region" description="Helical" evidence="1">
    <location>
        <begin position="6"/>
        <end position="23"/>
    </location>
</feature>
<evidence type="ECO:0000256" key="1">
    <source>
        <dbReference type="SAM" id="Phobius"/>
    </source>
</evidence>
<comment type="caution">
    <text evidence="2">The sequence shown here is derived from an EMBL/GenBank/DDBJ whole genome shotgun (WGS) entry which is preliminary data.</text>
</comment>
<keyword evidence="1" id="KW-1133">Transmembrane helix</keyword>
<name>A0A9X1LAG7_9PROT</name>
<reference evidence="2" key="1">
    <citation type="submission" date="2021-10" db="EMBL/GenBank/DDBJ databases">
        <title>Roseicella aerolatum sp. nov., isolated from aerosols of e-waste dismantling site.</title>
        <authorList>
            <person name="Qin T."/>
        </authorList>
    </citation>
    <scope>NUCLEOTIDE SEQUENCE</scope>
    <source>
        <strain evidence="2">GB24</strain>
    </source>
</reference>
<keyword evidence="3" id="KW-1185">Reference proteome</keyword>
<sequence>MVYLIEFFLFLLPFALYALWRRYNPDIEPGPRVMLAAAAGVLLMLVFAIWYGISVSMAPDAIYVPAELGPDGRVVPGRVVEPAR</sequence>
<proteinExistence type="predicted"/>
<protein>
    <submittedName>
        <fullName evidence="2">Uncharacterized protein</fullName>
    </submittedName>
</protein>